<evidence type="ECO:0000256" key="1">
    <source>
        <dbReference type="SAM" id="MobiDB-lite"/>
    </source>
</evidence>
<protein>
    <submittedName>
        <fullName evidence="2">Uncharacterized protein</fullName>
    </submittedName>
</protein>
<organism evidence="2 3">
    <name type="scientific">Eumeta variegata</name>
    <name type="common">Bagworm moth</name>
    <name type="synonym">Eumeta japonica</name>
    <dbReference type="NCBI Taxonomy" id="151549"/>
    <lineage>
        <taxon>Eukaryota</taxon>
        <taxon>Metazoa</taxon>
        <taxon>Ecdysozoa</taxon>
        <taxon>Arthropoda</taxon>
        <taxon>Hexapoda</taxon>
        <taxon>Insecta</taxon>
        <taxon>Pterygota</taxon>
        <taxon>Neoptera</taxon>
        <taxon>Endopterygota</taxon>
        <taxon>Lepidoptera</taxon>
        <taxon>Glossata</taxon>
        <taxon>Ditrysia</taxon>
        <taxon>Tineoidea</taxon>
        <taxon>Psychidae</taxon>
        <taxon>Oiketicinae</taxon>
        <taxon>Eumeta</taxon>
    </lineage>
</organism>
<feature type="region of interest" description="Disordered" evidence="1">
    <location>
        <begin position="39"/>
        <end position="67"/>
    </location>
</feature>
<comment type="caution">
    <text evidence="2">The sequence shown here is derived from an EMBL/GenBank/DDBJ whole genome shotgun (WGS) entry which is preliminary data.</text>
</comment>
<evidence type="ECO:0000313" key="2">
    <source>
        <dbReference type="EMBL" id="GBP16517.1"/>
    </source>
</evidence>
<gene>
    <name evidence="2" type="ORF">EVAR_10084_1</name>
</gene>
<dbReference type="Proteomes" id="UP000299102">
    <property type="component" value="Unassembled WGS sequence"/>
</dbReference>
<reference evidence="2 3" key="1">
    <citation type="journal article" date="2019" name="Commun. Biol.">
        <title>The bagworm genome reveals a unique fibroin gene that provides high tensile strength.</title>
        <authorList>
            <person name="Kono N."/>
            <person name="Nakamura H."/>
            <person name="Ohtoshi R."/>
            <person name="Tomita M."/>
            <person name="Numata K."/>
            <person name="Arakawa K."/>
        </authorList>
    </citation>
    <scope>NUCLEOTIDE SEQUENCE [LARGE SCALE GENOMIC DNA]</scope>
</reference>
<dbReference type="AlphaFoldDB" id="A0A4C1TRB6"/>
<accession>A0A4C1TRB6</accession>
<proteinExistence type="predicted"/>
<keyword evidence="3" id="KW-1185">Reference proteome</keyword>
<dbReference type="EMBL" id="BGZK01000079">
    <property type="protein sequence ID" value="GBP16517.1"/>
    <property type="molecule type" value="Genomic_DNA"/>
</dbReference>
<sequence>MTTTMVSGPAREACIWCEPLDPQTGTYKLSRSLAARPALIPSAGDSSPHPAAAGPDFQYNTFPFARP</sequence>
<name>A0A4C1TRB6_EUMVA</name>
<evidence type="ECO:0000313" key="3">
    <source>
        <dbReference type="Proteomes" id="UP000299102"/>
    </source>
</evidence>